<dbReference type="AlphaFoldDB" id="A0A370IDB3"/>
<feature type="domain" description="Peptidase M10 metallopeptidase" evidence="6">
    <location>
        <begin position="147"/>
        <end position="200"/>
    </location>
</feature>
<comment type="caution">
    <text evidence="7">The sequence shown here is derived from an EMBL/GenBank/DDBJ whole genome shotgun (WGS) entry which is preliminary data.</text>
</comment>
<dbReference type="EMBL" id="QQBC01000002">
    <property type="protein sequence ID" value="RDI68121.1"/>
    <property type="molecule type" value="Genomic_DNA"/>
</dbReference>
<evidence type="ECO:0000259" key="6">
    <source>
        <dbReference type="Pfam" id="PF00413"/>
    </source>
</evidence>
<evidence type="ECO:0000313" key="7">
    <source>
        <dbReference type="EMBL" id="RDI68121.1"/>
    </source>
</evidence>
<gene>
    <name evidence="7" type="ORF">DFR76_102522</name>
</gene>
<feature type="compositionally biased region" description="Polar residues" evidence="5">
    <location>
        <begin position="309"/>
        <end position="326"/>
    </location>
</feature>
<evidence type="ECO:0000256" key="2">
    <source>
        <dbReference type="ARBA" id="ARBA00022723"/>
    </source>
</evidence>
<evidence type="ECO:0000313" key="8">
    <source>
        <dbReference type="Proteomes" id="UP000254869"/>
    </source>
</evidence>
<keyword evidence="1" id="KW-0645">Protease</keyword>
<evidence type="ECO:0000256" key="4">
    <source>
        <dbReference type="ARBA" id="ARBA00022833"/>
    </source>
</evidence>
<protein>
    <recommendedName>
        <fullName evidence="6">Peptidase M10 metallopeptidase domain-containing protein</fullName>
    </recommendedName>
</protein>
<reference evidence="7 8" key="1">
    <citation type="submission" date="2018-07" db="EMBL/GenBank/DDBJ databases">
        <title>Genomic Encyclopedia of Type Strains, Phase IV (KMG-IV): sequencing the most valuable type-strain genomes for metagenomic binning, comparative biology and taxonomic classification.</title>
        <authorList>
            <person name="Goeker M."/>
        </authorList>
    </citation>
    <scope>NUCLEOTIDE SEQUENCE [LARGE SCALE GENOMIC DNA]</scope>
    <source>
        <strain evidence="7 8">DSM 44290</strain>
    </source>
</reference>
<feature type="compositionally biased region" description="Acidic residues" evidence="5">
    <location>
        <begin position="241"/>
        <end position="255"/>
    </location>
</feature>
<dbReference type="GO" id="GO:0004222">
    <property type="term" value="F:metalloendopeptidase activity"/>
    <property type="evidence" value="ECO:0007669"/>
    <property type="project" value="InterPro"/>
</dbReference>
<feature type="compositionally biased region" description="Basic residues" evidence="5">
    <location>
        <begin position="8"/>
        <end position="17"/>
    </location>
</feature>
<evidence type="ECO:0000256" key="3">
    <source>
        <dbReference type="ARBA" id="ARBA00022801"/>
    </source>
</evidence>
<feature type="compositionally biased region" description="Polar residues" evidence="5">
    <location>
        <begin position="205"/>
        <end position="223"/>
    </location>
</feature>
<proteinExistence type="predicted"/>
<dbReference type="Gene3D" id="3.40.390.10">
    <property type="entry name" value="Collagenase (Catalytic Domain)"/>
    <property type="match status" value="1"/>
</dbReference>
<name>A0A370IDB3_9NOCA</name>
<keyword evidence="3" id="KW-0378">Hydrolase</keyword>
<feature type="compositionally biased region" description="Polar residues" evidence="5">
    <location>
        <begin position="284"/>
        <end position="302"/>
    </location>
</feature>
<feature type="compositionally biased region" description="Acidic residues" evidence="5">
    <location>
        <begin position="271"/>
        <end position="281"/>
    </location>
</feature>
<dbReference type="SUPFAM" id="SSF55486">
    <property type="entry name" value="Metalloproteases ('zincins'), catalytic domain"/>
    <property type="match status" value="1"/>
</dbReference>
<evidence type="ECO:0000256" key="1">
    <source>
        <dbReference type="ARBA" id="ARBA00022670"/>
    </source>
</evidence>
<accession>A0A370IDB3</accession>
<dbReference type="Proteomes" id="UP000254869">
    <property type="component" value="Unassembled WGS sequence"/>
</dbReference>
<dbReference type="GO" id="GO:0008270">
    <property type="term" value="F:zinc ion binding"/>
    <property type="evidence" value="ECO:0007669"/>
    <property type="project" value="InterPro"/>
</dbReference>
<keyword evidence="8" id="KW-1185">Reference proteome</keyword>
<dbReference type="RefSeq" id="WP_067992743.1">
    <property type="nucleotide sequence ID" value="NZ_QQBC01000002.1"/>
</dbReference>
<evidence type="ECO:0000256" key="5">
    <source>
        <dbReference type="SAM" id="MobiDB-lite"/>
    </source>
</evidence>
<dbReference type="GO" id="GO:0031012">
    <property type="term" value="C:extracellular matrix"/>
    <property type="evidence" value="ECO:0007669"/>
    <property type="project" value="InterPro"/>
</dbReference>
<dbReference type="InterPro" id="IPR024079">
    <property type="entry name" value="MetalloPept_cat_dom_sf"/>
</dbReference>
<feature type="region of interest" description="Disordered" evidence="5">
    <location>
        <begin position="1"/>
        <end position="21"/>
    </location>
</feature>
<feature type="region of interest" description="Disordered" evidence="5">
    <location>
        <begin position="198"/>
        <end position="376"/>
    </location>
</feature>
<dbReference type="GO" id="GO:0006508">
    <property type="term" value="P:proteolysis"/>
    <property type="evidence" value="ECO:0007669"/>
    <property type="project" value="UniProtKB-KW"/>
</dbReference>
<keyword evidence="4" id="KW-0862">Zinc</keyword>
<dbReference type="Pfam" id="PF00413">
    <property type="entry name" value="Peptidase_M10"/>
    <property type="match status" value="1"/>
</dbReference>
<feature type="compositionally biased region" description="Low complexity" evidence="5">
    <location>
        <begin position="355"/>
        <end position="374"/>
    </location>
</feature>
<dbReference type="InterPro" id="IPR001818">
    <property type="entry name" value="Pept_M10_metallopeptidase"/>
</dbReference>
<dbReference type="STRING" id="1210086.GCA_001613105_01098"/>
<organism evidence="7 8">
    <name type="scientific">Nocardia pseudobrasiliensis</name>
    <dbReference type="NCBI Taxonomy" id="45979"/>
    <lineage>
        <taxon>Bacteria</taxon>
        <taxon>Bacillati</taxon>
        <taxon>Actinomycetota</taxon>
        <taxon>Actinomycetes</taxon>
        <taxon>Mycobacteriales</taxon>
        <taxon>Nocardiaceae</taxon>
        <taxon>Nocardia</taxon>
    </lineage>
</organism>
<sequence>MPTAANRRNYRGKHRAAKSPANGAPRLFATLLAGSLLGPGALALTTTATASAAAPSLGFKAPIQGYDSDGRAIIHYNNKINDPDVEAGVKHLNSTPGLNIVLKPGSGRGAINITRAQLDAGVAGLGGMDATGPFVKIDANNRSLNSGDRTEVVAHELLHSIGLDHSQGGGCDIMAPVINRCNSGATPLNKGEIDQLNSMYKKGKPSSSPNQNTSANNPNQSSGPGDEQSGPKQPNQPGQDGGDDSGQDSGGDDAGQDSGGDWPGQSQQDSGGDDAGQDSGDDWFSQNGQDSGDDWFSQNGQDSGDDWSSENGQDSGDDWFSQNGQDSGDDWLSQFQQDSGNDWFGQDSGGDWSSQAGDGFDWFGDGGAQDISGDLFGGGDSGGDMFGGDLFGGGGGGFDWFGGGGGGGRDPFGGGFDGGGFF</sequence>
<keyword evidence="2" id="KW-0479">Metal-binding</keyword>